<feature type="domain" description="Peptidase S9 prolyl oligopeptidase catalytic" evidence="2">
    <location>
        <begin position="436"/>
        <end position="644"/>
    </location>
</feature>
<dbReference type="PANTHER" id="PTHR42776">
    <property type="entry name" value="SERINE PEPTIDASE S9 FAMILY MEMBER"/>
    <property type="match status" value="1"/>
</dbReference>
<dbReference type="GO" id="GO:0004252">
    <property type="term" value="F:serine-type endopeptidase activity"/>
    <property type="evidence" value="ECO:0007669"/>
    <property type="project" value="TreeGrafter"/>
</dbReference>
<organism evidence="3 4">
    <name type="scientific">Actinopolyspora mzabensis</name>
    <dbReference type="NCBI Taxonomy" id="995066"/>
    <lineage>
        <taxon>Bacteria</taxon>
        <taxon>Bacillati</taxon>
        <taxon>Actinomycetota</taxon>
        <taxon>Actinomycetes</taxon>
        <taxon>Actinopolysporales</taxon>
        <taxon>Actinopolysporaceae</taxon>
        <taxon>Actinopolyspora</taxon>
    </lineage>
</organism>
<dbReference type="PANTHER" id="PTHR42776:SF27">
    <property type="entry name" value="DIPEPTIDYL PEPTIDASE FAMILY MEMBER 6"/>
    <property type="match status" value="1"/>
</dbReference>
<dbReference type="SUPFAM" id="SSF69304">
    <property type="entry name" value="Tricorn protease N-terminal domain"/>
    <property type="match status" value="1"/>
</dbReference>
<keyword evidence="4" id="KW-1185">Reference proteome</keyword>
<dbReference type="SUPFAM" id="SSF53474">
    <property type="entry name" value="alpha/beta-Hydrolases"/>
    <property type="match status" value="1"/>
</dbReference>
<evidence type="ECO:0000313" key="3">
    <source>
        <dbReference type="EMBL" id="SDK31660.1"/>
    </source>
</evidence>
<proteinExistence type="predicted"/>
<keyword evidence="3" id="KW-0645">Protease</keyword>
<keyword evidence="1" id="KW-0378">Hydrolase</keyword>
<dbReference type="GO" id="GO:0004177">
    <property type="term" value="F:aminopeptidase activity"/>
    <property type="evidence" value="ECO:0007669"/>
    <property type="project" value="UniProtKB-KW"/>
</dbReference>
<dbReference type="Gene3D" id="2.120.10.30">
    <property type="entry name" value="TolB, C-terminal domain"/>
    <property type="match status" value="1"/>
</dbReference>
<sequence length="645" mass="70022">MYPSLSRVKHAGEGHHIPVAGEVARSGSIGVVSTYPSAEIPATLFDDADKEDRWRARFSAPRVSMPDWARDAPERSLYVSNVSGTWELYAWDRADDSHRQVTDRPNGTFHGTLAADGKHIWWFDDTDGDEFGVWRSEPFEKHDTAAVEALPGTHAGYPAGLELGSSVLALGMSTDDGVTVWISRDGAAPTVIYQHEQDGGLTGMSWDESLLVLSHSEHGDSRHPALRVLRSADGSKLAEKWDGSGLGLGALDFAPVSGDTRLLVSHERYGREELLIWDVATDTETELDLGLPGEVAADWYPDGSALLIAHTHQARTTLYRYEIATGTLVRLPTSKGTVGAASVRPDGAVEYTWSSAAVPGRVRVLSREGEDSVLLTPGGVRPPESQPVEDVFVPVPHGPNDTVHALLARPEDAGDEPLPTVFSLHGGPHAADEDRFSSYRAAWLEAGFAVVEVNYRGSTGYGSAWRDAIEGRPGLTELEDVALVQDWAIDNGLTTPELSVVAGASWGGYLTLLALGTQPDRWACGVAGVPVADYVSAFADEMEPLRAYDRALFGGSPEELPEVYRECSPITHVDRVRAPVLVLAGDNDPRCPIQQVLNYLDRLGERELPFEFYRYDAGHGSLVIAETLKQVATEIHFARRTVGNH</sequence>
<dbReference type="AlphaFoldDB" id="A0A1G9AY71"/>
<accession>A0A1G9AY71</accession>
<dbReference type="Pfam" id="PF00326">
    <property type="entry name" value="Peptidase_S9"/>
    <property type="match status" value="1"/>
</dbReference>
<evidence type="ECO:0000259" key="2">
    <source>
        <dbReference type="Pfam" id="PF00326"/>
    </source>
</evidence>
<reference evidence="4" key="1">
    <citation type="submission" date="2016-10" db="EMBL/GenBank/DDBJ databases">
        <authorList>
            <person name="Varghese N."/>
            <person name="Submissions S."/>
        </authorList>
    </citation>
    <scope>NUCLEOTIDE SEQUENCE [LARGE SCALE GENOMIC DNA]</scope>
    <source>
        <strain evidence="4">DSM 45460</strain>
    </source>
</reference>
<dbReference type="Gene3D" id="3.40.50.1820">
    <property type="entry name" value="alpha/beta hydrolase"/>
    <property type="match status" value="1"/>
</dbReference>
<dbReference type="Proteomes" id="UP000199213">
    <property type="component" value="Unassembled WGS sequence"/>
</dbReference>
<evidence type="ECO:0000313" key="4">
    <source>
        <dbReference type="Proteomes" id="UP000199213"/>
    </source>
</evidence>
<dbReference type="InterPro" id="IPR011042">
    <property type="entry name" value="6-blade_b-propeller_TolB-like"/>
</dbReference>
<dbReference type="EMBL" id="FNFM01000006">
    <property type="protein sequence ID" value="SDK31660.1"/>
    <property type="molecule type" value="Genomic_DNA"/>
</dbReference>
<keyword evidence="3" id="KW-0031">Aminopeptidase</keyword>
<evidence type="ECO:0000256" key="1">
    <source>
        <dbReference type="ARBA" id="ARBA00022801"/>
    </source>
</evidence>
<gene>
    <name evidence="3" type="ORF">SAMN04487820_106289</name>
</gene>
<protein>
    <submittedName>
        <fullName evidence="3">Dipeptidyl aminopeptidase/acylaminoacyl peptidase</fullName>
    </submittedName>
</protein>
<dbReference type="InterPro" id="IPR029058">
    <property type="entry name" value="AB_hydrolase_fold"/>
</dbReference>
<name>A0A1G9AY71_ACTMZ</name>
<dbReference type="InterPro" id="IPR001375">
    <property type="entry name" value="Peptidase_S9_cat"/>
</dbReference>
<dbReference type="GO" id="GO:0006508">
    <property type="term" value="P:proteolysis"/>
    <property type="evidence" value="ECO:0007669"/>
    <property type="project" value="InterPro"/>
</dbReference>